<dbReference type="Pfam" id="PF03009">
    <property type="entry name" value="GDPD"/>
    <property type="match status" value="1"/>
</dbReference>
<dbReference type="EMBL" id="PJND01000009">
    <property type="protein sequence ID" value="PKW20570.1"/>
    <property type="molecule type" value="Genomic_DNA"/>
</dbReference>
<sequence length="301" mass="34243">MKKYPAFLLVACWAATSCNIAHNTATAKLSHIEVQGHRGDRGHFPENSLEAFRSAIDKGADVIELDVVISGDKKVVVSHEPFMSSEYVSLPNGMPVTREKERSYNLYQMPYDSIRKFDIGSKGNTHFPEQQKFKAYKPLFSELIDDMEAYTAKHRPGKPIRYNIEIKSGADQYDKSQPQPDVFVAMVMEIVKKKEIQNRSNIQSFDPAILNALHKKYPDVTIAILAGDKGLTKNLSKLDFKPQIYSPHYGQVNQALVDSVRKLNMRLIPWTVNDEKDIDKMIELKVDGIITDYPEKVIKRL</sequence>
<feature type="signal peptide" evidence="1">
    <location>
        <begin position="1"/>
        <end position="21"/>
    </location>
</feature>
<dbReference type="InterPro" id="IPR030395">
    <property type="entry name" value="GP_PDE_dom"/>
</dbReference>
<dbReference type="AlphaFoldDB" id="A0A497UHB8"/>
<evidence type="ECO:0000313" key="6">
    <source>
        <dbReference type="Proteomes" id="UP000275027"/>
    </source>
</evidence>
<dbReference type="PANTHER" id="PTHR46211">
    <property type="entry name" value="GLYCEROPHOSPHORYL DIESTER PHOSPHODIESTERASE"/>
    <property type="match status" value="1"/>
</dbReference>
<evidence type="ECO:0000256" key="1">
    <source>
        <dbReference type="SAM" id="SignalP"/>
    </source>
</evidence>
<dbReference type="PROSITE" id="PS51257">
    <property type="entry name" value="PROKAR_LIPOPROTEIN"/>
    <property type="match status" value="1"/>
</dbReference>
<dbReference type="Proteomes" id="UP000275027">
    <property type="component" value="Unassembled WGS sequence"/>
</dbReference>
<dbReference type="InterPro" id="IPR017946">
    <property type="entry name" value="PLC-like_Pdiesterase_TIM-brl"/>
</dbReference>
<keyword evidence="5" id="KW-1185">Reference proteome</keyword>
<reference evidence="4 6" key="2">
    <citation type="submission" date="2018-10" db="EMBL/GenBank/DDBJ databases">
        <title>Genomic Encyclopedia of Archaeal and Bacterial Type Strains, Phase II (KMG-II): from individual species to whole genera.</title>
        <authorList>
            <person name="Goeker M."/>
        </authorList>
    </citation>
    <scope>NUCLEOTIDE SEQUENCE [LARGE SCALE GENOMIC DNA]</scope>
    <source>
        <strain evidence="4 6">DSM 21886</strain>
    </source>
</reference>
<organism evidence="4 6">
    <name type="scientific">Flavobacterium lindanitolerans</name>
    <dbReference type="NCBI Taxonomy" id="428988"/>
    <lineage>
        <taxon>Bacteria</taxon>
        <taxon>Pseudomonadati</taxon>
        <taxon>Bacteroidota</taxon>
        <taxon>Flavobacteriia</taxon>
        <taxon>Flavobacteriales</taxon>
        <taxon>Flavobacteriaceae</taxon>
        <taxon>Flavobacterium</taxon>
    </lineage>
</organism>
<feature type="domain" description="GP-PDE" evidence="2">
    <location>
        <begin position="32"/>
        <end position="301"/>
    </location>
</feature>
<dbReference type="GO" id="GO:0006629">
    <property type="term" value="P:lipid metabolic process"/>
    <property type="evidence" value="ECO:0007669"/>
    <property type="project" value="InterPro"/>
</dbReference>
<protein>
    <submittedName>
        <fullName evidence="4">Glycerophosphoryl diester phosphodiesterase</fullName>
    </submittedName>
</protein>
<keyword evidence="1" id="KW-0732">Signal</keyword>
<dbReference type="Proteomes" id="UP000233767">
    <property type="component" value="Unassembled WGS sequence"/>
</dbReference>
<evidence type="ECO:0000313" key="3">
    <source>
        <dbReference type="EMBL" id="PKW20570.1"/>
    </source>
</evidence>
<name>A0A497UHB8_9FLAO</name>
<evidence type="ECO:0000259" key="2">
    <source>
        <dbReference type="PROSITE" id="PS51704"/>
    </source>
</evidence>
<gene>
    <name evidence="3" type="ORF">B0G92_2720</name>
    <name evidence="4" type="ORF">CLV50_2730</name>
</gene>
<comment type="caution">
    <text evidence="4">The sequence shown here is derived from an EMBL/GenBank/DDBJ whole genome shotgun (WGS) entry which is preliminary data.</text>
</comment>
<evidence type="ECO:0000313" key="4">
    <source>
        <dbReference type="EMBL" id="RLJ24013.1"/>
    </source>
</evidence>
<dbReference type="SUPFAM" id="SSF51695">
    <property type="entry name" value="PLC-like phosphodiesterases"/>
    <property type="match status" value="1"/>
</dbReference>
<feature type="chain" id="PRO_5019727954" evidence="1">
    <location>
        <begin position="22"/>
        <end position="301"/>
    </location>
</feature>
<dbReference type="PROSITE" id="PS51704">
    <property type="entry name" value="GP_PDE"/>
    <property type="match status" value="1"/>
</dbReference>
<dbReference type="Gene3D" id="3.20.20.190">
    <property type="entry name" value="Phosphatidylinositol (PI) phosphodiesterase"/>
    <property type="match status" value="1"/>
</dbReference>
<proteinExistence type="predicted"/>
<evidence type="ECO:0000313" key="5">
    <source>
        <dbReference type="Proteomes" id="UP000233767"/>
    </source>
</evidence>
<dbReference type="PANTHER" id="PTHR46211:SF14">
    <property type="entry name" value="GLYCEROPHOSPHODIESTER PHOSPHODIESTERASE"/>
    <property type="match status" value="1"/>
</dbReference>
<dbReference type="EMBL" id="RCCB01000013">
    <property type="protein sequence ID" value="RLJ24013.1"/>
    <property type="molecule type" value="Genomic_DNA"/>
</dbReference>
<accession>A0A497UHB8</accession>
<dbReference type="RefSeq" id="WP_101472588.1">
    <property type="nucleotide sequence ID" value="NZ_PJND01000009.1"/>
</dbReference>
<reference evidence="3 5" key="1">
    <citation type="submission" date="2017-12" db="EMBL/GenBank/DDBJ databases">
        <title>Genomic Encyclopedia of Type Strains, Phase III (KMG-III): the genomes of soil and plant-associated and newly described type strains.</title>
        <authorList>
            <person name="Whitman W."/>
        </authorList>
    </citation>
    <scope>NUCLEOTIDE SEQUENCE [LARGE SCALE GENOMIC DNA]</scope>
    <source>
        <strain evidence="3 5">IP-10</strain>
    </source>
</reference>
<dbReference type="GO" id="GO:0008081">
    <property type="term" value="F:phosphoric diester hydrolase activity"/>
    <property type="evidence" value="ECO:0007669"/>
    <property type="project" value="InterPro"/>
</dbReference>